<dbReference type="Pfam" id="PF00593">
    <property type="entry name" value="TonB_dep_Rec_b-barrel"/>
    <property type="match status" value="1"/>
</dbReference>
<keyword evidence="6 8" id="KW-0472">Membrane</keyword>
<evidence type="ECO:0000256" key="7">
    <source>
        <dbReference type="ARBA" id="ARBA00023237"/>
    </source>
</evidence>
<keyword evidence="2 8" id="KW-0813">Transport</keyword>
<evidence type="ECO:0000256" key="1">
    <source>
        <dbReference type="ARBA" id="ARBA00004571"/>
    </source>
</evidence>
<dbReference type="GO" id="GO:0015344">
    <property type="term" value="F:siderophore uptake transmembrane transporter activity"/>
    <property type="evidence" value="ECO:0007669"/>
    <property type="project" value="TreeGrafter"/>
</dbReference>
<organism evidence="13 14">
    <name type="scientific">Salinimonas marina</name>
    <dbReference type="NCBI Taxonomy" id="2785918"/>
    <lineage>
        <taxon>Bacteria</taxon>
        <taxon>Pseudomonadati</taxon>
        <taxon>Pseudomonadota</taxon>
        <taxon>Gammaproteobacteria</taxon>
        <taxon>Alteromonadales</taxon>
        <taxon>Alteromonadaceae</taxon>
        <taxon>Alteromonas/Salinimonas group</taxon>
        <taxon>Salinimonas</taxon>
    </lineage>
</organism>
<evidence type="ECO:0000313" key="14">
    <source>
        <dbReference type="Proteomes" id="UP000595095"/>
    </source>
</evidence>
<dbReference type="PANTHER" id="PTHR30069">
    <property type="entry name" value="TONB-DEPENDENT OUTER MEMBRANE RECEPTOR"/>
    <property type="match status" value="1"/>
</dbReference>
<keyword evidence="5 9" id="KW-0798">TonB box</keyword>
<dbReference type="GO" id="GO:0009279">
    <property type="term" value="C:cell outer membrane"/>
    <property type="evidence" value="ECO:0007669"/>
    <property type="project" value="UniProtKB-SubCell"/>
</dbReference>
<dbReference type="AlphaFoldDB" id="A0A7S9DY75"/>
<dbReference type="PANTHER" id="PTHR30069:SF42">
    <property type="entry name" value="FERRIC AEROBACTIN RECEPTOR"/>
    <property type="match status" value="1"/>
</dbReference>
<reference evidence="13 14" key="1">
    <citation type="submission" date="2020-11" db="EMBL/GenBank/DDBJ databases">
        <title>Complete genome sequence for Salinimonas sp. strain G2-b.</title>
        <authorList>
            <person name="Park S.-J."/>
        </authorList>
    </citation>
    <scope>NUCLEOTIDE SEQUENCE [LARGE SCALE GENOMIC DNA]</scope>
    <source>
        <strain evidence="13 14">G2-b</strain>
    </source>
</reference>
<evidence type="ECO:0000256" key="5">
    <source>
        <dbReference type="ARBA" id="ARBA00023077"/>
    </source>
</evidence>
<feature type="signal peptide" evidence="10">
    <location>
        <begin position="1"/>
        <end position="23"/>
    </location>
</feature>
<dbReference type="InterPro" id="IPR039426">
    <property type="entry name" value="TonB-dep_rcpt-like"/>
</dbReference>
<comment type="subcellular location">
    <subcellularLocation>
        <location evidence="1 8">Cell outer membrane</location>
        <topology evidence="1 8">Multi-pass membrane protein</topology>
    </subcellularLocation>
</comment>
<evidence type="ECO:0000313" key="13">
    <source>
        <dbReference type="EMBL" id="QPG06159.1"/>
    </source>
</evidence>
<dbReference type="Gene3D" id="2.170.130.10">
    <property type="entry name" value="TonB-dependent receptor, plug domain"/>
    <property type="match status" value="1"/>
</dbReference>
<keyword evidence="3 8" id="KW-1134">Transmembrane beta strand</keyword>
<dbReference type="Pfam" id="PF07715">
    <property type="entry name" value="Plug"/>
    <property type="match status" value="1"/>
</dbReference>
<evidence type="ECO:0000256" key="10">
    <source>
        <dbReference type="SAM" id="SignalP"/>
    </source>
</evidence>
<evidence type="ECO:0000256" key="2">
    <source>
        <dbReference type="ARBA" id="ARBA00022448"/>
    </source>
</evidence>
<protein>
    <submittedName>
        <fullName evidence="13">TonB-dependent receptor</fullName>
    </submittedName>
</protein>
<dbReference type="InterPro" id="IPR037066">
    <property type="entry name" value="Plug_dom_sf"/>
</dbReference>
<gene>
    <name evidence="13" type="ORF">IT774_02765</name>
</gene>
<keyword evidence="14" id="KW-1185">Reference proteome</keyword>
<dbReference type="GO" id="GO:0044718">
    <property type="term" value="P:siderophore transmembrane transport"/>
    <property type="evidence" value="ECO:0007669"/>
    <property type="project" value="TreeGrafter"/>
</dbReference>
<dbReference type="InterPro" id="IPR012910">
    <property type="entry name" value="Plug_dom"/>
</dbReference>
<dbReference type="SUPFAM" id="SSF56935">
    <property type="entry name" value="Porins"/>
    <property type="match status" value="1"/>
</dbReference>
<keyword evidence="4 8" id="KW-0812">Transmembrane</keyword>
<proteinExistence type="inferred from homology"/>
<accession>A0A7S9DY75</accession>
<evidence type="ECO:0000259" key="12">
    <source>
        <dbReference type="Pfam" id="PF07715"/>
    </source>
</evidence>
<feature type="chain" id="PRO_5033053214" evidence="10">
    <location>
        <begin position="24"/>
        <end position="707"/>
    </location>
</feature>
<sequence length="707" mass="77409">MKFTVSRASLWVSLSLVSGSALAVTDLPADMERIVVSGSRVVESIDEVPASVTVITKQDIQEHLKVTPELQSLLAMYVPGMGPDTGSSSNTGQTLRGRAPLVMIDGVPQSTPLRNGSLGVKTLDPSAIERIEVIKGATSIFGNGAAGGIINYITRTPRSDDGVEGDVSVSSRFSAVQPDESAGHRLEAAVNGRTQNWHYLLTASYEENGVQRDAEGDILGLQYGLSDAITQNYFAKLGYDFDADKQLQVSYNFYRSQQKTDLGDTFNGNKDLAVHVPPAEQKAGEPQGPDGNTNLMVKYTDLNIFSNTQLTLDYYDQSIENVFFFSPSLANPEGGYSGGQSVIKSEKEGLRATFNSQLSFDNIEATFIYGLDALNDVTSQPLVDGRVWVPEMDMNNVAGFVQSKWVYHEDLIIKAGVRRESISLEVDNYDTLRLCRQENQCSVPVAVTGGELDYDATTYNVAVKYQLNPAFHPFISYSQGADISDTGRLLRSATVTDIADIRTEASIIDNYEIGFTSQMSEAVRLEVAAYRSTSELGTSTRFDPTTGVYLPVRAPQEIWGYESIINYRVSPTLDLSATYSYVEGKDTQEDVYLGGRTVNPPKATLIANWRPTDTANLTLEYLYVGSRDRFNADENGAYSTDQAPVSSYNVVNVSGNYAFSSQWQGFLGVQNLLNEDYFPARAQAYTYGGYRVKGLGTTVNVGVTYQF</sequence>
<comment type="similarity">
    <text evidence="8 9">Belongs to the TonB-dependent receptor family.</text>
</comment>
<dbReference type="KEGG" id="smaa:IT774_02765"/>
<feature type="domain" description="TonB-dependent receptor-like beta-barrel" evidence="11">
    <location>
        <begin position="240"/>
        <end position="672"/>
    </location>
</feature>
<name>A0A7S9DY75_9ALTE</name>
<dbReference type="Gene3D" id="2.40.170.20">
    <property type="entry name" value="TonB-dependent receptor, beta-barrel domain"/>
    <property type="match status" value="1"/>
</dbReference>
<evidence type="ECO:0000256" key="6">
    <source>
        <dbReference type="ARBA" id="ARBA00023136"/>
    </source>
</evidence>
<dbReference type="InterPro" id="IPR036942">
    <property type="entry name" value="Beta-barrel_TonB_sf"/>
</dbReference>
<feature type="domain" description="TonB-dependent receptor plug" evidence="12">
    <location>
        <begin position="46"/>
        <end position="149"/>
    </location>
</feature>
<dbReference type="Proteomes" id="UP000595095">
    <property type="component" value="Chromosome"/>
</dbReference>
<evidence type="ECO:0000256" key="3">
    <source>
        <dbReference type="ARBA" id="ARBA00022452"/>
    </source>
</evidence>
<keyword evidence="13" id="KW-0675">Receptor</keyword>
<evidence type="ECO:0000256" key="4">
    <source>
        <dbReference type="ARBA" id="ARBA00022692"/>
    </source>
</evidence>
<evidence type="ECO:0000259" key="11">
    <source>
        <dbReference type="Pfam" id="PF00593"/>
    </source>
</evidence>
<dbReference type="InterPro" id="IPR000531">
    <property type="entry name" value="Beta-barrel_TonB"/>
</dbReference>
<dbReference type="EMBL" id="CP064795">
    <property type="protein sequence ID" value="QPG06159.1"/>
    <property type="molecule type" value="Genomic_DNA"/>
</dbReference>
<keyword evidence="10" id="KW-0732">Signal</keyword>
<dbReference type="CDD" id="cd01347">
    <property type="entry name" value="ligand_gated_channel"/>
    <property type="match status" value="1"/>
</dbReference>
<dbReference type="PROSITE" id="PS52016">
    <property type="entry name" value="TONB_DEPENDENT_REC_3"/>
    <property type="match status" value="1"/>
</dbReference>
<evidence type="ECO:0000256" key="9">
    <source>
        <dbReference type="RuleBase" id="RU003357"/>
    </source>
</evidence>
<dbReference type="RefSeq" id="WP_195811236.1">
    <property type="nucleotide sequence ID" value="NZ_CP064795.1"/>
</dbReference>
<evidence type="ECO:0000256" key="8">
    <source>
        <dbReference type="PROSITE-ProRule" id="PRU01360"/>
    </source>
</evidence>
<keyword evidence="7 8" id="KW-0998">Cell outer membrane</keyword>